<keyword evidence="1" id="KW-0560">Oxidoreductase</keyword>
<dbReference type="AlphaFoldDB" id="A0A2L0VDI7"/>
<accession>A0A2L0VDI7</accession>
<feature type="domain" description="Superoxide dismutase copper/zinc binding" evidence="3">
    <location>
        <begin position="62"/>
        <end position="193"/>
    </location>
</feature>
<protein>
    <recommendedName>
        <fullName evidence="1">Superoxide dismutase [Cu-Zn]</fullName>
        <ecNumber evidence="1">1.15.1.1</ecNumber>
    </recommendedName>
</protein>
<dbReference type="PROSITE" id="PS00332">
    <property type="entry name" value="SOD_CU_ZN_2"/>
    <property type="match status" value="1"/>
</dbReference>
<reference evidence="4" key="1">
    <citation type="journal article" date="2018" name="Front. Plant Sci.">
        <title>Large-Scale Identification and Characterization of Heterodera avenae Putative Effectors Suppressing or Inducing Cell Death in Nicotiana benthamiana.</title>
        <authorList>
            <person name="Chen C."/>
            <person name="Chen Y."/>
            <person name="Jian H."/>
            <person name="Yang D."/>
            <person name="Dai Y."/>
            <person name="Pan L."/>
            <person name="Shi F."/>
            <person name="Yang S."/>
            <person name="Liu Q."/>
        </authorList>
    </citation>
    <scope>NUCLEOTIDE SEQUENCE</scope>
    <source>
        <strain evidence="4">Isotig12648</strain>
    </source>
</reference>
<feature type="signal peptide" evidence="2">
    <location>
        <begin position="1"/>
        <end position="17"/>
    </location>
</feature>
<dbReference type="Pfam" id="PF00080">
    <property type="entry name" value="Sod_Cu"/>
    <property type="match status" value="1"/>
</dbReference>
<comment type="catalytic activity">
    <reaction evidence="1">
        <text>2 superoxide + 2 H(+) = H2O2 + O2</text>
        <dbReference type="Rhea" id="RHEA:20696"/>
        <dbReference type="ChEBI" id="CHEBI:15378"/>
        <dbReference type="ChEBI" id="CHEBI:15379"/>
        <dbReference type="ChEBI" id="CHEBI:16240"/>
        <dbReference type="ChEBI" id="CHEBI:18421"/>
        <dbReference type="EC" id="1.15.1.1"/>
    </reaction>
</comment>
<evidence type="ECO:0000313" key="4">
    <source>
        <dbReference type="EMBL" id="AVA09666.1"/>
    </source>
</evidence>
<proteinExistence type="inferred from homology"/>
<organism evidence="4">
    <name type="scientific">Heterodera avenae</name>
    <name type="common">Cereal cyst nematode worm</name>
    <dbReference type="NCBI Taxonomy" id="34510"/>
    <lineage>
        <taxon>Eukaryota</taxon>
        <taxon>Metazoa</taxon>
        <taxon>Ecdysozoa</taxon>
        <taxon>Nematoda</taxon>
        <taxon>Chromadorea</taxon>
        <taxon>Rhabditida</taxon>
        <taxon>Tylenchina</taxon>
        <taxon>Tylenchomorpha</taxon>
        <taxon>Tylenchoidea</taxon>
        <taxon>Heteroderidae</taxon>
        <taxon>Heteroderinae</taxon>
        <taxon>Heterodera</taxon>
    </lineage>
</organism>
<comment type="cofactor">
    <cofactor evidence="1">
        <name>Zn(2+)</name>
        <dbReference type="ChEBI" id="CHEBI:29105"/>
    </cofactor>
    <text evidence="1">Binds 1 zinc ion per subunit.</text>
</comment>
<keyword evidence="2" id="KW-0732">Signal</keyword>
<sequence length="207" mass="22420">MLFTFIQLFFILSITNAYNYDTNGHAYKAYYASNYLKRVIQARVLMFKATDNPSLTPSQPIGVIDIMESAYGITILNGSINNLAPGDHGLHFHQFGDLSQACAGAGAHFNPYNVNHGAADAPVRHVGDLGNLVANAHGIAVVHIRDRVLRLNGLHSVVGRALVVHDKRDDLGLGGNAESLKTGNSGKRVGCGLVGITKEQRMNDQWL</sequence>
<dbReference type="GO" id="GO:0005507">
    <property type="term" value="F:copper ion binding"/>
    <property type="evidence" value="ECO:0007669"/>
    <property type="project" value="InterPro"/>
</dbReference>
<keyword evidence="1" id="KW-0862">Zinc</keyword>
<dbReference type="InterPro" id="IPR036423">
    <property type="entry name" value="SOD-like_Cu/Zn_dom_sf"/>
</dbReference>
<dbReference type="PRINTS" id="PR00068">
    <property type="entry name" value="CUZNDISMTASE"/>
</dbReference>
<dbReference type="InterPro" id="IPR024134">
    <property type="entry name" value="SOD_Cu/Zn_/chaperone"/>
</dbReference>
<dbReference type="PANTHER" id="PTHR10003">
    <property type="entry name" value="SUPEROXIDE DISMUTASE CU-ZN -RELATED"/>
    <property type="match status" value="1"/>
</dbReference>
<dbReference type="EMBL" id="MG525201">
    <property type="protein sequence ID" value="AVA09666.1"/>
    <property type="molecule type" value="Genomic_DNA"/>
</dbReference>
<dbReference type="Gene3D" id="2.60.40.200">
    <property type="entry name" value="Superoxide dismutase, copper/zinc binding domain"/>
    <property type="match status" value="1"/>
</dbReference>
<evidence type="ECO:0000259" key="3">
    <source>
        <dbReference type="Pfam" id="PF00080"/>
    </source>
</evidence>
<evidence type="ECO:0000256" key="2">
    <source>
        <dbReference type="SAM" id="SignalP"/>
    </source>
</evidence>
<keyword evidence="1" id="KW-0186">Copper</keyword>
<comment type="similarity">
    <text evidence="1">Belongs to the Cu-Zn superoxide dismutase family.</text>
</comment>
<comment type="cofactor">
    <cofactor evidence="1">
        <name>Cu cation</name>
        <dbReference type="ChEBI" id="CHEBI:23378"/>
    </cofactor>
    <text evidence="1">Binds 1 copper ion per subunit.</text>
</comment>
<dbReference type="CDD" id="cd00305">
    <property type="entry name" value="Cu-Zn_Superoxide_Dismutase"/>
    <property type="match status" value="1"/>
</dbReference>
<dbReference type="EC" id="1.15.1.1" evidence="1"/>
<dbReference type="InterPro" id="IPR001424">
    <property type="entry name" value="SOD_Cu_Zn_dom"/>
</dbReference>
<keyword evidence="1" id="KW-0479">Metal-binding</keyword>
<dbReference type="GO" id="GO:0004784">
    <property type="term" value="F:superoxide dismutase activity"/>
    <property type="evidence" value="ECO:0007669"/>
    <property type="project" value="UniProtKB-EC"/>
</dbReference>
<feature type="chain" id="PRO_5014830755" description="Superoxide dismutase [Cu-Zn]" evidence="2">
    <location>
        <begin position="18"/>
        <end position="207"/>
    </location>
</feature>
<dbReference type="SUPFAM" id="SSF49329">
    <property type="entry name" value="Cu,Zn superoxide dismutase-like"/>
    <property type="match status" value="1"/>
</dbReference>
<name>A0A2L0VDI7_HETAV</name>
<evidence type="ECO:0000256" key="1">
    <source>
        <dbReference type="RuleBase" id="RU000393"/>
    </source>
</evidence>
<dbReference type="InterPro" id="IPR018152">
    <property type="entry name" value="SOD_Cu/Zn_BS"/>
</dbReference>
<comment type="function">
    <text evidence="1">Destroys radicals which are normally produced within the cells and which are toxic to biological systems.</text>
</comment>